<keyword evidence="1" id="KW-0678">Repressor</keyword>
<dbReference type="PROSITE" id="PS50932">
    <property type="entry name" value="HTH_LACI_2"/>
    <property type="match status" value="1"/>
</dbReference>
<reference evidence="6 7" key="1">
    <citation type="journal article" date="2014" name="Int. J. Syst. Evol. Microbiol.">
        <title>Celeribacter indicus sp. nov., a polycyclic aromatic hydrocarbon-degrading bacterium from deep-sea sediment and reclassification of Huaishuia halophila as Celeribacter halophilus comb. nov.</title>
        <authorList>
            <person name="Lai Q."/>
            <person name="Cao J."/>
            <person name="Yuan J."/>
            <person name="Li F."/>
            <person name="Shao Z."/>
        </authorList>
    </citation>
    <scope>NUCLEOTIDE SEQUENCE [LARGE SCALE GENOMIC DNA]</scope>
    <source>
        <strain evidence="6">P73</strain>
    </source>
</reference>
<accession>A0A0B5DTU5</accession>
<dbReference type="GO" id="GO:0003700">
    <property type="term" value="F:DNA-binding transcription factor activity"/>
    <property type="evidence" value="ECO:0007669"/>
    <property type="project" value="TreeGrafter"/>
</dbReference>
<evidence type="ECO:0000313" key="6">
    <source>
        <dbReference type="EMBL" id="AJE46858.1"/>
    </source>
</evidence>
<dbReference type="AlphaFoldDB" id="A0A0B5DTU5"/>
<dbReference type="PROSITE" id="PS00356">
    <property type="entry name" value="HTH_LACI_1"/>
    <property type="match status" value="1"/>
</dbReference>
<keyword evidence="4" id="KW-0804">Transcription</keyword>
<dbReference type="GO" id="GO:0000976">
    <property type="term" value="F:transcription cis-regulatory region binding"/>
    <property type="evidence" value="ECO:0007669"/>
    <property type="project" value="TreeGrafter"/>
</dbReference>
<organism evidence="6 7">
    <name type="scientific">Celeribacter indicus</name>
    <dbReference type="NCBI Taxonomy" id="1208324"/>
    <lineage>
        <taxon>Bacteria</taxon>
        <taxon>Pseudomonadati</taxon>
        <taxon>Pseudomonadota</taxon>
        <taxon>Alphaproteobacteria</taxon>
        <taxon>Rhodobacterales</taxon>
        <taxon>Roseobacteraceae</taxon>
        <taxon>Celeribacter</taxon>
    </lineage>
</organism>
<dbReference type="CDD" id="cd01392">
    <property type="entry name" value="HTH_LacI"/>
    <property type="match status" value="1"/>
</dbReference>
<dbReference type="SUPFAM" id="SSF53822">
    <property type="entry name" value="Periplasmic binding protein-like I"/>
    <property type="match status" value="1"/>
</dbReference>
<dbReference type="SUPFAM" id="SSF47413">
    <property type="entry name" value="lambda repressor-like DNA-binding domains"/>
    <property type="match status" value="1"/>
</dbReference>
<dbReference type="KEGG" id="cid:P73_2143"/>
<gene>
    <name evidence="6" type="ORF">P73_2143</name>
</gene>
<evidence type="ECO:0000256" key="3">
    <source>
        <dbReference type="ARBA" id="ARBA00023125"/>
    </source>
</evidence>
<evidence type="ECO:0000256" key="2">
    <source>
        <dbReference type="ARBA" id="ARBA00023015"/>
    </source>
</evidence>
<proteinExistence type="predicted"/>
<dbReference type="HOGENOM" id="CLU_037628_6_1_5"/>
<keyword evidence="3" id="KW-0238">DNA-binding</keyword>
<evidence type="ECO:0000256" key="4">
    <source>
        <dbReference type="ARBA" id="ARBA00023163"/>
    </source>
</evidence>
<dbReference type="Pfam" id="PF00356">
    <property type="entry name" value="LacI"/>
    <property type="match status" value="1"/>
</dbReference>
<evidence type="ECO:0000313" key="7">
    <source>
        <dbReference type="Proteomes" id="UP000031521"/>
    </source>
</evidence>
<keyword evidence="2" id="KW-0805">Transcription regulation</keyword>
<dbReference type="InterPro" id="IPR046335">
    <property type="entry name" value="LacI/GalR-like_sensor"/>
</dbReference>
<dbReference type="EMBL" id="CP004393">
    <property type="protein sequence ID" value="AJE46858.1"/>
    <property type="molecule type" value="Genomic_DNA"/>
</dbReference>
<evidence type="ECO:0000256" key="1">
    <source>
        <dbReference type="ARBA" id="ARBA00022491"/>
    </source>
</evidence>
<dbReference type="InterPro" id="IPR028082">
    <property type="entry name" value="Peripla_BP_I"/>
</dbReference>
<dbReference type="STRING" id="1208324.P73_2143"/>
<feature type="domain" description="HTH lacI-type" evidence="5">
    <location>
        <begin position="14"/>
        <end position="68"/>
    </location>
</feature>
<dbReference type="PANTHER" id="PTHR30146">
    <property type="entry name" value="LACI-RELATED TRANSCRIPTIONAL REPRESSOR"/>
    <property type="match status" value="1"/>
</dbReference>
<evidence type="ECO:0000259" key="5">
    <source>
        <dbReference type="PROSITE" id="PS50932"/>
    </source>
</evidence>
<dbReference type="SMART" id="SM00354">
    <property type="entry name" value="HTH_LACI"/>
    <property type="match status" value="1"/>
</dbReference>
<dbReference type="Gene3D" id="3.40.50.2300">
    <property type="match status" value="2"/>
</dbReference>
<name>A0A0B5DTU5_9RHOB</name>
<protein>
    <submittedName>
        <fullName evidence="6">Regulatory protein LacI:Periplasmic binding protein/LacI transcriptional regulator</fullName>
    </submittedName>
</protein>
<dbReference type="Proteomes" id="UP000031521">
    <property type="component" value="Chromosome"/>
</dbReference>
<dbReference type="Gene3D" id="1.10.260.40">
    <property type="entry name" value="lambda repressor-like DNA-binding domains"/>
    <property type="match status" value="1"/>
</dbReference>
<sequence>MRMKEHGLPPKRRATVIDVARLAGVSPGTVSNAINGKRRVDAETRARIDAAIRELGYRPNMAARGMRTGRANTIALFSSMSTAVSAGPSRLGFMMEIAASASLTALTRNVALVLVPPIPDPEAALGAVPLDGALLVEPARDDPFLPILAARAIPTVAIGGAHDAASAHVDLRYADTADLLIGHLHARGARHVPLVIGSSARRYYEVFEARYLDHAARTGMTPRILRIDESRGEAAAEAGLSALLAQGHRVDGLLVPVDALATGALAALRRAGLRVPEDVRVATRYNGLRAQAATPPLTAVELHFDAVASAATLALLDLIDGLDVPQVLTAESPALIERASTR</sequence>
<dbReference type="PANTHER" id="PTHR30146:SF151">
    <property type="entry name" value="HTH-TYPE TRANSCRIPTIONAL REPRESSOR CYTR"/>
    <property type="match status" value="1"/>
</dbReference>
<dbReference type="InterPro" id="IPR010982">
    <property type="entry name" value="Lambda_DNA-bd_dom_sf"/>
</dbReference>
<dbReference type="Pfam" id="PF13377">
    <property type="entry name" value="Peripla_BP_3"/>
    <property type="match status" value="1"/>
</dbReference>
<keyword evidence="7" id="KW-1185">Reference proteome</keyword>
<dbReference type="InterPro" id="IPR000843">
    <property type="entry name" value="HTH_LacI"/>
</dbReference>